<keyword evidence="1" id="KW-0472">Membrane</keyword>
<evidence type="ECO:0000313" key="3">
    <source>
        <dbReference type="Proteomes" id="UP001056384"/>
    </source>
</evidence>
<keyword evidence="3" id="KW-1185">Reference proteome</keyword>
<keyword evidence="1" id="KW-0812">Transmembrane</keyword>
<proteinExistence type="predicted"/>
<dbReference type="Proteomes" id="UP001056384">
    <property type="component" value="Chromosome 3"/>
</dbReference>
<keyword evidence="1" id="KW-1133">Transmembrane helix</keyword>
<dbReference type="AlphaFoldDB" id="A0A9Q9ANY8"/>
<evidence type="ECO:0000256" key="1">
    <source>
        <dbReference type="SAM" id="Phobius"/>
    </source>
</evidence>
<name>A0A9Q9ANY8_9PEZI</name>
<organism evidence="2 3">
    <name type="scientific">Septoria linicola</name>
    <dbReference type="NCBI Taxonomy" id="215465"/>
    <lineage>
        <taxon>Eukaryota</taxon>
        <taxon>Fungi</taxon>
        <taxon>Dikarya</taxon>
        <taxon>Ascomycota</taxon>
        <taxon>Pezizomycotina</taxon>
        <taxon>Dothideomycetes</taxon>
        <taxon>Dothideomycetidae</taxon>
        <taxon>Mycosphaerellales</taxon>
        <taxon>Mycosphaerellaceae</taxon>
        <taxon>Septoria</taxon>
    </lineage>
</organism>
<feature type="transmembrane region" description="Helical" evidence="1">
    <location>
        <begin position="20"/>
        <end position="40"/>
    </location>
</feature>
<protein>
    <submittedName>
        <fullName evidence="2">Uncharacterized protein</fullName>
    </submittedName>
</protein>
<dbReference type="EMBL" id="CP099420">
    <property type="protein sequence ID" value="USW50468.1"/>
    <property type="molecule type" value="Genomic_DNA"/>
</dbReference>
<accession>A0A9Q9ANY8</accession>
<sequence length="49" mass="5772">MSKQILSIDSTIFSPIVGIYAYYYTIAYDEISVLYSYLVLATKRYYNRT</sequence>
<reference evidence="2" key="1">
    <citation type="submission" date="2022-06" db="EMBL/GenBank/DDBJ databases">
        <title>Complete genome sequences of two strains of the flax pathogen Septoria linicola.</title>
        <authorList>
            <person name="Lapalu N."/>
            <person name="Simon A."/>
            <person name="Demenou B."/>
            <person name="Paumier D."/>
            <person name="Guillot M.-P."/>
            <person name="Gout L."/>
            <person name="Valade R."/>
        </authorList>
    </citation>
    <scope>NUCLEOTIDE SEQUENCE</scope>
    <source>
        <strain evidence="2">SE15195</strain>
    </source>
</reference>
<evidence type="ECO:0000313" key="2">
    <source>
        <dbReference type="EMBL" id="USW50468.1"/>
    </source>
</evidence>
<gene>
    <name evidence="2" type="ORF">Slin15195_G037870</name>
</gene>